<dbReference type="EMBL" id="VDCQ01000009">
    <property type="protein sequence ID" value="TNJ66706.1"/>
    <property type="molecule type" value="Genomic_DNA"/>
</dbReference>
<gene>
    <name evidence="6" type="ORF">FE784_09070</name>
</gene>
<comment type="caution">
    <text evidence="6">The sequence shown here is derived from an EMBL/GenBank/DDBJ whole genome shotgun (WGS) entry which is preliminary data.</text>
</comment>
<sequence>MPNMKKVMYVTASTPWGKGETFIIEEVRALRALGHQVVIVPRSPDNAVFHDKAKQLVDDSVRLPLINVKMLLLLCLYLLIDRRVWSLLRDIFICSRNVKMLIKNLSVLPKGVFIGKRFDKEEISHIHVHWGSTTATMGYIASRISGIPWSMTLHRWDIAENNMLKLKVASAAFTRCIAEDGRKELLGIVGDQYRDKIKIIYMGVWMPEASRSAPVSRIRSNVVIACPANLIEKKGHRYLIEACKMIAERGSTDFTCLLMGDGPLQEQLVRQIEQAGLQSRFTLLGRVPHDRIMAMYREREVDIVVLPSIVTDDKEREGIPVALMEAMGYGVPVVSTDTGGIGELITEGSGFLIEEKNADQLAEKLELLIREHVLRSQIGKAGQSRVAQDFDIVKNAAAIVRNFSRRSKIKLSG</sequence>
<keyword evidence="2" id="KW-0328">Glycosyltransferase</keyword>
<dbReference type="PANTHER" id="PTHR12526">
    <property type="entry name" value="GLYCOSYLTRANSFERASE"/>
    <property type="match status" value="1"/>
</dbReference>
<dbReference type="InterPro" id="IPR001296">
    <property type="entry name" value="Glyco_trans_1"/>
</dbReference>
<evidence type="ECO:0000256" key="1">
    <source>
        <dbReference type="ARBA" id="ARBA00009481"/>
    </source>
</evidence>
<keyword evidence="3 6" id="KW-0808">Transferase</keyword>
<dbReference type="Pfam" id="PF13579">
    <property type="entry name" value="Glyco_trans_4_4"/>
    <property type="match status" value="1"/>
</dbReference>
<reference evidence="6 7" key="1">
    <citation type="submission" date="2019-05" db="EMBL/GenBank/DDBJ databases">
        <title>We sequenced the genome of Paenibacillus hemerocallicola KCTC 33185 for further insight into its adaptation and study the phylogeny of Paenibacillus.</title>
        <authorList>
            <person name="Narsing Rao M.P."/>
        </authorList>
    </citation>
    <scope>NUCLEOTIDE SEQUENCE [LARGE SCALE GENOMIC DNA]</scope>
    <source>
        <strain evidence="6 7">KCTC 33185</strain>
    </source>
</reference>
<keyword evidence="7" id="KW-1185">Reference proteome</keyword>
<dbReference type="SUPFAM" id="SSF53756">
    <property type="entry name" value="UDP-Glycosyltransferase/glycogen phosphorylase"/>
    <property type="match status" value="1"/>
</dbReference>
<evidence type="ECO:0000259" key="4">
    <source>
        <dbReference type="Pfam" id="PF00534"/>
    </source>
</evidence>
<dbReference type="GO" id="GO:0016757">
    <property type="term" value="F:glycosyltransferase activity"/>
    <property type="evidence" value="ECO:0007669"/>
    <property type="project" value="UniProtKB-KW"/>
</dbReference>
<dbReference type="Pfam" id="PF00534">
    <property type="entry name" value="Glycos_transf_1"/>
    <property type="match status" value="1"/>
</dbReference>
<accession>A0A5C4TDK8</accession>
<comment type="similarity">
    <text evidence="1">Belongs to the glycosyltransferase group 1 family. Glycosyltransferase 4 subfamily.</text>
</comment>
<proteinExistence type="inferred from homology"/>
<dbReference type="InterPro" id="IPR028098">
    <property type="entry name" value="Glyco_trans_4-like_N"/>
</dbReference>
<feature type="domain" description="Glycosyltransferase subfamily 4-like N-terminal" evidence="5">
    <location>
        <begin position="25"/>
        <end position="169"/>
    </location>
</feature>
<evidence type="ECO:0000313" key="7">
    <source>
        <dbReference type="Proteomes" id="UP000307943"/>
    </source>
</evidence>
<dbReference type="OrthoDB" id="73743at2"/>
<protein>
    <submittedName>
        <fullName evidence="6">Glycosyltransferase family 4 protein</fullName>
    </submittedName>
</protein>
<evidence type="ECO:0000313" key="6">
    <source>
        <dbReference type="EMBL" id="TNJ66706.1"/>
    </source>
</evidence>
<dbReference type="PANTHER" id="PTHR12526:SF640">
    <property type="entry name" value="COLANIC ACID BIOSYNTHESIS GLYCOSYLTRANSFERASE WCAL-RELATED"/>
    <property type="match status" value="1"/>
</dbReference>
<dbReference type="Proteomes" id="UP000307943">
    <property type="component" value="Unassembled WGS sequence"/>
</dbReference>
<dbReference type="Gene3D" id="3.40.50.2000">
    <property type="entry name" value="Glycogen Phosphorylase B"/>
    <property type="match status" value="2"/>
</dbReference>
<feature type="domain" description="Glycosyl transferase family 1" evidence="4">
    <location>
        <begin position="223"/>
        <end position="384"/>
    </location>
</feature>
<evidence type="ECO:0000256" key="3">
    <source>
        <dbReference type="ARBA" id="ARBA00022679"/>
    </source>
</evidence>
<evidence type="ECO:0000256" key="2">
    <source>
        <dbReference type="ARBA" id="ARBA00022676"/>
    </source>
</evidence>
<name>A0A5C4TDK8_9BACL</name>
<organism evidence="6 7">
    <name type="scientific">Paenibacillus hemerocallicola</name>
    <dbReference type="NCBI Taxonomy" id="1172614"/>
    <lineage>
        <taxon>Bacteria</taxon>
        <taxon>Bacillati</taxon>
        <taxon>Bacillota</taxon>
        <taxon>Bacilli</taxon>
        <taxon>Bacillales</taxon>
        <taxon>Paenibacillaceae</taxon>
        <taxon>Paenibacillus</taxon>
    </lineage>
</organism>
<dbReference type="AlphaFoldDB" id="A0A5C4TDK8"/>
<evidence type="ECO:0000259" key="5">
    <source>
        <dbReference type="Pfam" id="PF13579"/>
    </source>
</evidence>